<dbReference type="EMBL" id="JBHLYQ010000206">
    <property type="protein sequence ID" value="MFC0082977.1"/>
    <property type="molecule type" value="Genomic_DNA"/>
</dbReference>
<keyword evidence="2 6" id="KW-0540">Nuclease</keyword>
<dbReference type="InterPro" id="IPR029060">
    <property type="entry name" value="PIN-like_dom_sf"/>
</dbReference>
<keyword evidence="9" id="KW-1185">Reference proteome</keyword>
<comment type="similarity">
    <text evidence="6">Belongs to the PINc/VapC protein family.</text>
</comment>
<comment type="function">
    <text evidence="6">Toxic component of a toxin-antitoxin (TA) system. An RNase.</text>
</comment>
<keyword evidence="4 6" id="KW-0378">Hydrolase</keyword>
<dbReference type="Gene3D" id="3.40.50.1010">
    <property type="entry name" value="5'-nuclease"/>
    <property type="match status" value="1"/>
</dbReference>
<evidence type="ECO:0000256" key="6">
    <source>
        <dbReference type="HAMAP-Rule" id="MF_00265"/>
    </source>
</evidence>
<proteinExistence type="inferred from homology"/>
<dbReference type="HAMAP" id="MF_00265">
    <property type="entry name" value="VapC_Nob1"/>
    <property type="match status" value="1"/>
</dbReference>
<keyword evidence="6" id="KW-0800">Toxin</keyword>
<protein>
    <recommendedName>
        <fullName evidence="6">Ribonuclease VapC</fullName>
        <shortName evidence="6">RNase VapC</shortName>
        <ecNumber evidence="6">3.1.-.-</ecNumber>
    </recommendedName>
    <alternativeName>
        <fullName evidence="6">Toxin VapC</fullName>
    </alternativeName>
</protein>
<feature type="binding site" evidence="6">
    <location>
        <position position="7"/>
    </location>
    <ligand>
        <name>Mg(2+)</name>
        <dbReference type="ChEBI" id="CHEBI:18420"/>
    </ligand>
</feature>
<dbReference type="InterPro" id="IPR002716">
    <property type="entry name" value="PIN_dom"/>
</dbReference>
<evidence type="ECO:0000256" key="5">
    <source>
        <dbReference type="ARBA" id="ARBA00022842"/>
    </source>
</evidence>
<comment type="cofactor">
    <cofactor evidence="6">
        <name>Mg(2+)</name>
        <dbReference type="ChEBI" id="CHEBI:18420"/>
    </cofactor>
</comment>
<gene>
    <name evidence="6" type="primary">vapC</name>
    <name evidence="8" type="ORF">ACFFRE_12640</name>
</gene>
<dbReference type="RefSeq" id="WP_377790700.1">
    <property type="nucleotide sequence ID" value="NZ_JBHLYQ010000206.1"/>
</dbReference>
<dbReference type="InterPro" id="IPR022907">
    <property type="entry name" value="VapC_family"/>
</dbReference>
<dbReference type="EC" id="3.1.-.-" evidence="6"/>
<keyword evidence="3 6" id="KW-0479">Metal-binding</keyword>
<keyword evidence="1 6" id="KW-1277">Toxin-antitoxin system</keyword>
<evidence type="ECO:0000313" key="9">
    <source>
        <dbReference type="Proteomes" id="UP001589788"/>
    </source>
</evidence>
<reference evidence="8 9" key="1">
    <citation type="submission" date="2024-09" db="EMBL/GenBank/DDBJ databases">
        <authorList>
            <person name="Sun Q."/>
            <person name="Mori K."/>
        </authorList>
    </citation>
    <scope>NUCLEOTIDE SEQUENCE [LARGE SCALE GENOMIC DNA]</scope>
    <source>
        <strain evidence="8 9">JCM 15389</strain>
    </source>
</reference>
<name>A0ABV6C9Q5_9ACTN</name>
<feature type="binding site" evidence="6">
    <location>
        <position position="99"/>
    </location>
    <ligand>
        <name>Mg(2+)</name>
        <dbReference type="ChEBI" id="CHEBI:18420"/>
    </ligand>
</feature>
<evidence type="ECO:0000256" key="3">
    <source>
        <dbReference type="ARBA" id="ARBA00022723"/>
    </source>
</evidence>
<accession>A0ABV6C9Q5</accession>
<organism evidence="8 9">
    <name type="scientific">Aciditerrimonas ferrireducens</name>
    <dbReference type="NCBI Taxonomy" id="667306"/>
    <lineage>
        <taxon>Bacteria</taxon>
        <taxon>Bacillati</taxon>
        <taxon>Actinomycetota</taxon>
        <taxon>Acidimicrobiia</taxon>
        <taxon>Acidimicrobiales</taxon>
        <taxon>Acidimicrobiaceae</taxon>
        <taxon>Aciditerrimonas</taxon>
    </lineage>
</organism>
<evidence type="ECO:0000256" key="2">
    <source>
        <dbReference type="ARBA" id="ARBA00022722"/>
    </source>
</evidence>
<evidence type="ECO:0000259" key="7">
    <source>
        <dbReference type="Pfam" id="PF01850"/>
    </source>
</evidence>
<evidence type="ECO:0000256" key="1">
    <source>
        <dbReference type="ARBA" id="ARBA00022649"/>
    </source>
</evidence>
<feature type="domain" description="PIN" evidence="7">
    <location>
        <begin position="4"/>
        <end position="122"/>
    </location>
</feature>
<evidence type="ECO:0000313" key="8">
    <source>
        <dbReference type="EMBL" id="MFC0082977.1"/>
    </source>
</evidence>
<sequence>MPPVIVDTSALLAFFDASEPDHRAVSEVLVTAETPVVSPYVVAELDYLVGTRHGLERELVVLDELASGAWDLADLDTASLRRAREVIAAYQDQQIGVADASIVVLAARYRTRSIATLDRRHFDVLRPLDGGSFQVLP</sequence>
<comment type="caution">
    <text evidence="8">The sequence shown here is derived from an EMBL/GenBank/DDBJ whole genome shotgun (WGS) entry which is preliminary data.</text>
</comment>
<evidence type="ECO:0000256" key="4">
    <source>
        <dbReference type="ARBA" id="ARBA00022801"/>
    </source>
</evidence>
<dbReference type="Pfam" id="PF01850">
    <property type="entry name" value="PIN"/>
    <property type="match status" value="1"/>
</dbReference>
<keyword evidence="5 6" id="KW-0460">Magnesium</keyword>
<dbReference type="SUPFAM" id="SSF88723">
    <property type="entry name" value="PIN domain-like"/>
    <property type="match status" value="1"/>
</dbReference>
<dbReference type="Proteomes" id="UP001589788">
    <property type="component" value="Unassembled WGS sequence"/>
</dbReference>